<proteinExistence type="predicted"/>
<evidence type="ECO:0008006" key="3">
    <source>
        <dbReference type="Google" id="ProtNLM"/>
    </source>
</evidence>
<dbReference type="PANTHER" id="PTHR21015">
    <property type="entry name" value="UDP-N-ACETYLGLUCOSAMINE--N-ACETYLMURAMYL-(PENTAPEPTIDE) PYROPHOSPHORYL-UNDECAPRENOL N-ACETYLGLUCOSAMINE TRANSFERASE 1"/>
    <property type="match status" value="1"/>
</dbReference>
<keyword evidence="2" id="KW-1185">Reference proteome</keyword>
<dbReference type="EMBL" id="JBEDNQ010000009">
    <property type="protein sequence ID" value="MEQ3553100.1"/>
    <property type="molecule type" value="Genomic_DNA"/>
</dbReference>
<name>A0ABV1KF55_9PSEU</name>
<gene>
    <name evidence="1" type="ORF">WIS52_21745</name>
</gene>
<dbReference type="SUPFAM" id="SSF53756">
    <property type="entry name" value="UDP-Glycosyltransferase/glycogen phosphorylase"/>
    <property type="match status" value="1"/>
</dbReference>
<sequence length="384" mass="40420">MDERGARIALYGHDTMGLGHLRRNLALASALCADQGGPGPQVLLVSGAAEAGRFPLPDGVDLLVLPSVAKGADGGYRARRWDLPLDDVVRMRSEILAAGLPAFAPDLLVVDKVARGFAGDLEAALPRLRAAGTRTVLGLRDVLDTPAVAATEWRRDRTTEIVREHYDAVWVYGDPRVADPVGDLRLPPSVRRMVRHTGYLAPRHRPAATARPVPGPYSLCLLGGGEDGEALARAYAAAPHTAGVTPVVVAGPYLPGRTRDLLHAAPGLHVVDFCEDPARWVAGASAVVAMGGYNTVVELLGTDTPALIVPRAVPRAEQVVRARRLSELGAVDDADPADLSPALLGRWLAGAIGTRTPRDGLDLDGLARVPALAAELVAEARRAA</sequence>
<accession>A0ABV1KF55</accession>
<comment type="caution">
    <text evidence="1">The sequence shown here is derived from an EMBL/GenBank/DDBJ whole genome shotgun (WGS) entry which is preliminary data.</text>
</comment>
<dbReference type="Gene3D" id="3.40.50.2000">
    <property type="entry name" value="Glycogen Phosphorylase B"/>
    <property type="match status" value="1"/>
</dbReference>
<dbReference type="PANTHER" id="PTHR21015:SF28">
    <property type="entry name" value="SLL1722 PROTEIN"/>
    <property type="match status" value="1"/>
</dbReference>
<evidence type="ECO:0000313" key="2">
    <source>
        <dbReference type="Proteomes" id="UP001494902"/>
    </source>
</evidence>
<reference evidence="1 2" key="1">
    <citation type="submission" date="2024-03" db="EMBL/GenBank/DDBJ databases">
        <title>Draft genome sequence of Pseudonocardia nematodicida JCM 31783.</title>
        <authorList>
            <person name="Butdee W."/>
            <person name="Duangmal K."/>
        </authorList>
    </citation>
    <scope>NUCLEOTIDE SEQUENCE [LARGE SCALE GENOMIC DNA]</scope>
    <source>
        <strain evidence="1 2">JCM 31783</strain>
    </source>
</reference>
<organism evidence="1 2">
    <name type="scientific">Pseudonocardia nematodicida</name>
    <dbReference type="NCBI Taxonomy" id="1206997"/>
    <lineage>
        <taxon>Bacteria</taxon>
        <taxon>Bacillati</taxon>
        <taxon>Actinomycetota</taxon>
        <taxon>Actinomycetes</taxon>
        <taxon>Pseudonocardiales</taxon>
        <taxon>Pseudonocardiaceae</taxon>
        <taxon>Pseudonocardia</taxon>
    </lineage>
</organism>
<evidence type="ECO:0000313" key="1">
    <source>
        <dbReference type="EMBL" id="MEQ3553100.1"/>
    </source>
</evidence>
<dbReference type="RefSeq" id="WP_349300167.1">
    <property type="nucleotide sequence ID" value="NZ_JBEDNQ010000009.1"/>
</dbReference>
<protein>
    <recommendedName>
        <fullName evidence="3">Glycosyltransferase</fullName>
    </recommendedName>
</protein>
<dbReference type="Proteomes" id="UP001494902">
    <property type="component" value="Unassembled WGS sequence"/>
</dbReference>